<dbReference type="Proteomes" id="UP000314294">
    <property type="component" value="Unassembled WGS sequence"/>
</dbReference>
<comment type="caution">
    <text evidence="2">The sequence shown here is derived from an EMBL/GenBank/DDBJ whole genome shotgun (WGS) entry which is preliminary data.</text>
</comment>
<protein>
    <submittedName>
        <fullName evidence="2">Uncharacterized protein</fullName>
    </submittedName>
</protein>
<evidence type="ECO:0000256" key="1">
    <source>
        <dbReference type="SAM" id="MobiDB-lite"/>
    </source>
</evidence>
<evidence type="ECO:0000313" key="3">
    <source>
        <dbReference type="Proteomes" id="UP000314294"/>
    </source>
</evidence>
<name>A0A4Z2G8E0_9TELE</name>
<dbReference type="AlphaFoldDB" id="A0A4Z2G8E0"/>
<organism evidence="2 3">
    <name type="scientific">Liparis tanakae</name>
    <name type="common">Tanaka's snailfish</name>
    <dbReference type="NCBI Taxonomy" id="230148"/>
    <lineage>
        <taxon>Eukaryota</taxon>
        <taxon>Metazoa</taxon>
        <taxon>Chordata</taxon>
        <taxon>Craniata</taxon>
        <taxon>Vertebrata</taxon>
        <taxon>Euteleostomi</taxon>
        <taxon>Actinopterygii</taxon>
        <taxon>Neopterygii</taxon>
        <taxon>Teleostei</taxon>
        <taxon>Neoteleostei</taxon>
        <taxon>Acanthomorphata</taxon>
        <taxon>Eupercaria</taxon>
        <taxon>Perciformes</taxon>
        <taxon>Cottioidei</taxon>
        <taxon>Cottales</taxon>
        <taxon>Liparidae</taxon>
        <taxon>Liparis</taxon>
    </lineage>
</organism>
<evidence type="ECO:0000313" key="2">
    <source>
        <dbReference type="EMBL" id="TNN49806.1"/>
    </source>
</evidence>
<accession>A0A4Z2G8E0</accession>
<keyword evidence="3" id="KW-1185">Reference proteome</keyword>
<dbReference type="EMBL" id="SRLO01000640">
    <property type="protein sequence ID" value="TNN49806.1"/>
    <property type="molecule type" value="Genomic_DNA"/>
</dbReference>
<feature type="region of interest" description="Disordered" evidence="1">
    <location>
        <begin position="96"/>
        <end position="134"/>
    </location>
</feature>
<proteinExistence type="predicted"/>
<sequence>MSSCSKEVTGVRTEFCWEQRRLSPRCSARCEKLVRLRPPVFSGWRRRRCRGLCQEEDSAPRVSRPPSGGGRVTVSGDFSFFPAVHTDRRSLPVVFDSRSTSLTPPPPEGDVSPVMAPSPQVQPALSGGKRCTAI</sequence>
<reference evidence="2 3" key="1">
    <citation type="submission" date="2019-03" db="EMBL/GenBank/DDBJ databases">
        <title>First draft genome of Liparis tanakae, snailfish: a comprehensive survey of snailfish specific genes.</title>
        <authorList>
            <person name="Kim W."/>
            <person name="Song I."/>
            <person name="Jeong J.-H."/>
            <person name="Kim D."/>
            <person name="Kim S."/>
            <person name="Ryu S."/>
            <person name="Song J.Y."/>
            <person name="Lee S.K."/>
        </authorList>
    </citation>
    <scope>NUCLEOTIDE SEQUENCE [LARGE SCALE GENOMIC DNA]</scope>
    <source>
        <tissue evidence="2">Muscle</tissue>
    </source>
</reference>
<gene>
    <name evidence="2" type="ORF">EYF80_039960</name>
</gene>